<evidence type="ECO:0000256" key="2">
    <source>
        <dbReference type="ARBA" id="ARBA00022771"/>
    </source>
</evidence>
<sequence length="282" mass="32553">MSEDNGFAMTFLSPSDSPETPKMQDEDLPLNNTLYLQDKNCIICAVKFKKFKTRRYCCFYCYRGVCNNCSLQKTFNKELSRSVRTCDKCIKEVLCQGNTLEIEKVNALKNKIFERIKEEQSEISRNRGDSTYLKENHTYIEAEIQARTSSIAETKLKIEAKQNENRVLMDKLSMLEDECNVGTTIKSYARSQSELNKGDSEKYIYLKKKLENLKFENKSLSLVLKKTIESYNACLAKRSEITERERILAQMISTKESLLTHFKTPSHVPNPKSTCCESCIII</sequence>
<reference evidence="8" key="1">
    <citation type="submission" date="2021-09" db="EMBL/GenBank/DDBJ databases">
        <authorList>
            <consortium name="AG Swart"/>
            <person name="Singh M."/>
            <person name="Singh A."/>
            <person name="Seah K."/>
            <person name="Emmerich C."/>
        </authorList>
    </citation>
    <scope>NUCLEOTIDE SEQUENCE</scope>
    <source>
        <strain evidence="8">ATCC30299</strain>
    </source>
</reference>
<evidence type="ECO:0000256" key="3">
    <source>
        <dbReference type="ARBA" id="ARBA00022833"/>
    </source>
</evidence>
<dbReference type="GO" id="GO:0008270">
    <property type="term" value="F:zinc ion binding"/>
    <property type="evidence" value="ECO:0007669"/>
    <property type="project" value="UniProtKB-KW"/>
</dbReference>
<evidence type="ECO:0000256" key="4">
    <source>
        <dbReference type="PROSITE-ProRule" id="PRU00091"/>
    </source>
</evidence>
<feature type="region of interest" description="Disordered" evidence="6">
    <location>
        <begin position="1"/>
        <end position="24"/>
    </location>
</feature>
<evidence type="ECO:0000256" key="1">
    <source>
        <dbReference type="ARBA" id="ARBA00022723"/>
    </source>
</evidence>
<evidence type="ECO:0000256" key="6">
    <source>
        <dbReference type="SAM" id="MobiDB-lite"/>
    </source>
</evidence>
<dbReference type="InterPro" id="IPR017455">
    <property type="entry name" value="Znf_FYVE-rel"/>
</dbReference>
<dbReference type="Gene3D" id="3.30.40.10">
    <property type="entry name" value="Zinc/RING finger domain, C3HC4 (zinc finger)"/>
    <property type="match status" value="1"/>
</dbReference>
<evidence type="ECO:0000313" key="8">
    <source>
        <dbReference type="EMBL" id="CAG9310780.1"/>
    </source>
</evidence>
<evidence type="ECO:0000256" key="5">
    <source>
        <dbReference type="SAM" id="Coils"/>
    </source>
</evidence>
<name>A0AAU9IMR0_9CILI</name>
<proteinExistence type="predicted"/>
<keyword evidence="2 4" id="KW-0863">Zinc-finger</keyword>
<dbReference type="PROSITE" id="PS50178">
    <property type="entry name" value="ZF_FYVE"/>
    <property type="match status" value="1"/>
</dbReference>
<keyword evidence="9" id="KW-1185">Reference proteome</keyword>
<dbReference type="InterPro" id="IPR013083">
    <property type="entry name" value="Znf_RING/FYVE/PHD"/>
</dbReference>
<dbReference type="SUPFAM" id="SSF57903">
    <property type="entry name" value="FYVE/PHD zinc finger"/>
    <property type="match status" value="1"/>
</dbReference>
<dbReference type="InterPro" id="IPR011011">
    <property type="entry name" value="Znf_FYVE_PHD"/>
</dbReference>
<dbReference type="Proteomes" id="UP001162131">
    <property type="component" value="Unassembled WGS sequence"/>
</dbReference>
<feature type="coiled-coil region" evidence="5">
    <location>
        <begin position="151"/>
        <end position="178"/>
    </location>
</feature>
<evidence type="ECO:0000259" key="7">
    <source>
        <dbReference type="PROSITE" id="PS50178"/>
    </source>
</evidence>
<dbReference type="AlphaFoldDB" id="A0AAU9IMR0"/>
<gene>
    <name evidence="8" type="ORF">BSTOLATCC_MIC2495</name>
</gene>
<keyword evidence="5" id="KW-0175">Coiled coil</keyword>
<comment type="caution">
    <text evidence="8">The sequence shown here is derived from an EMBL/GenBank/DDBJ whole genome shotgun (WGS) entry which is preliminary data.</text>
</comment>
<protein>
    <recommendedName>
        <fullName evidence="7">FYVE-type domain-containing protein</fullName>
    </recommendedName>
</protein>
<accession>A0AAU9IMR0</accession>
<dbReference type="EMBL" id="CAJZBQ010000003">
    <property type="protein sequence ID" value="CAG9310780.1"/>
    <property type="molecule type" value="Genomic_DNA"/>
</dbReference>
<evidence type="ECO:0000313" key="9">
    <source>
        <dbReference type="Proteomes" id="UP001162131"/>
    </source>
</evidence>
<keyword evidence="1" id="KW-0479">Metal-binding</keyword>
<feature type="domain" description="FYVE-type" evidence="7">
    <location>
        <begin position="35"/>
        <end position="94"/>
    </location>
</feature>
<organism evidence="8 9">
    <name type="scientific">Blepharisma stoltei</name>
    <dbReference type="NCBI Taxonomy" id="1481888"/>
    <lineage>
        <taxon>Eukaryota</taxon>
        <taxon>Sar</taxon>
        <taxon>Alveolata</taxon>
        <taxon>Ciliophora</taxon>
        <taxon>Postciliodesmatophora</taxon>
        <taxon>Heterotrichea</taxon>
        <taxon>Heterotrichida</taxon>
        <taxon>Blepharismidae</taxon>
        <taxon>Blepharisma</taxon>
    </lineage>
</organism>
<keyword evidence="3" id="KW-0862">Zinc</keyword>